<evidence type="ECO:0000313" key="3">
    <source>
        <dbReference type="EMBL" id="UXI69693.1"/>
    </source>
</evidence>
<organism evidence="3 4">
    <name type="scientific">Tahibacter amnicola</name>
    <dbReference type="NCBI Taxonomy" id="2976241"/>
    <lineage>
        <taxon>Bacteria</taxon>
        <taxon>Pseudomonadati</taxon>
        <taxon>Pseudomonadota</taxon>
        <taxon>Gammaproteobacteria</taxon>
        <taxon>Lysobacterales</taxon>
        <taxon>Rhodanobacteraceae</taxon>
        <taxon>Tahibacter</taxon>
    </lineage>
</organism>
<protein>
    <submittedName>
        <fullName evidence="3">AAA family ATPase</fullName>
    </submittedName>
</protein>
<feature type="domain" description="ATPase AAA-type core" evidence="1">
    <location>
        <begin position="280"/>
        <end position="364"/>
    </location>
</feature>
<gene>
    <name evidence="3" type="ORF">N4264_08695</name>
</gene>
<dbReference type="InterPro" id="IPR003959">
    <property type="entry name" value="ATPase_AAA_core"/>
</dbReference>
<dbReference type="PANTHER" id="PTHR43581:SF2">
    <property type="entry name" value="EXCINUCLEASE ATPASE SUBUNIT"/>
    <property type="match status" value="1"/>
</dbReference>
<keyword evidence="4" id="KW-1185">Reference proteome</keyword>
<reference evidence="3" key="1">
    <citation type="submission" date="2022-09" db="EMBL/GenBank/DDBJ databases">
        <title>Tahibacter sp. nov., isolated from a fresh water.</title>
        <authorList>
            <person name="Baek J.H."/>
            <person name="Lee J.K."/>
            <person name="Kim J.M."/>
            <person name="Jeon C.O."/>
        </authorList>
    </citation>
    <scope>NUCLEOTIDE SEQUENCE</scope>
    <source>
        <strain evidence="3">W38</strain>
    </source>
</reference>
<dbReference type="EMBL" id="CP104694">
    <property type="protein sequence ID" value="UXI69693.1"/>
    <property type="molecule type" value="Genomic_DNA"/>
</dbReference>
<proteinExistence type="predicted"/>
<dbReference type="Proteomes" id="UP001064632">
    <property type="component" value="Chromosome"/>
</dbReference>
<accession>A0ABY6BI48</accession>
<evidence type="ECO:0000259" key="1">
    <source>
        <dbReference type="Pfam" id="PF13304"/>
    </source>
</evidence>
<evidence type="ECO:0000259" key="2">
    <source>
        <dbReference type="Pfam" id="PF13476"/>
    </source>
</evidence>
<dbReference type="SUPFAM" id="SSF52540">
    <property type="entry name" value="P-loop containing nucleoside triphosphate hydrolases"/>
    <property type="match status" value="1"/>
</dbReference>
<sequence length="470" mass="52330">MVGSIEESIGDAGFRLKQLSLTNFRCFEQLTIQFHDRLTVLVARNGRGKTAVLDALAIALGPLVGAFDEGEDRTFVAGDIRLVRASPTTNTMEYADGGVSLAADGWLPFDPEIGSDFLQMQRWERHRRGPKTKTTRKESLPLAEYGKFLQGRVRRAAEGIGQPVVLPLVAYYGTGRLWDLHRLPYKSLSRTSRMVGYTRCLESGSDFRLLADWFQYWSRNTIAKHFEIQRTGLVMESIESDNAIAVLQAAVNHCLRDTEWGEISFDFSLDEVVARHPDHGALPVGMLSDGIRSMLALVADLAFRAFKLNPDLGTLAAQRTPGIVLIDEVEMHLHPGWQQTVLSSLQEAFPRVQFVVTTHSPHVLTTVDAHCIRLLHQDHVETVPRQTAGVDSAAVLAEVMGVDPRPEVPIVEQLSAYKALINEGLHDSERAVQLRKELNDHFFGAMHPELLECDRLLRLASLKRSIAGKG</sequence>
<feature type="domain" description="Rad50/SbcC-type AAA" evidence="2">
    <location>
        <begin position="18"/>
        <end position="205"/>
    </location>
</feature>
<dbReference type="InterPro" id="IPR027417">
    <property type="entry name" value="P-loop_NTPase"/>
</dbReference>
<dbReference type="Pfam" id="PF13304">
    <property type="entry name" value="AAA_21"/>
    <property type="match status" value="1"/>
</dbReference>
<dbReference type="RefSeq" id="WP_261696646.1">
    <property type="nucleotide sequence ID" value="NZ_CP104694.1"/>
</dbReference>
<name>A0ABY6BI48_9GAMM</name>
<dbReference type="Pfam" id="PF13476">
    <property type="entry name" value="AAA_23"/>
    <property type="match status" value="1"/>
</dbReference>
<dbReference type="InterPro" id="IPR038729">
    <property type="entry name" value="Rad50/SbcC_AAA"/>
</dbReference>
<evidence type="ECO:0000313" key="4">
    <source>
        <dbReference type="Proteomes" id="UP001064632"/>
    </source>
</evidence>
<dbReference type="Gene3D" id="3.40.50.300">
    <property type="entry name" value="P-loop containing nucleotide triphosphate hydrolases"/>
    <property type="match status" value="2"/>
</dbReference>
<dbReference type="PANTHER" id="PTHR43581">
    <property type="entry name" value="ATP/GTP PHOSPHATASE"/>
    <property type="match status" value="1"/>
</dbReference>
<dbReference type="InterPro" id="IPR051396">
    <property type="entry name" value="Bact_Antivir_Def_Nuclease"/>
</dbReference>